<reference evidence="2" key="1">
    <citation type="submission" date="2021-04" db="EMBL/GenBank/DDBJ databases">
        <title>Complete genome sequence for Sulfitobacter sp. strain JK7-1.</title>
        <authorList>
            <person name="Park S.-J."/>
        </authorList>
    </citation>
    <scope>NUCLEOTIDE SEQUENCE</scope>
    <source>
        <strain evidence="2">JK7-1</strain>
    </source>
</reference>
<dbReference type="Proteomes" id="UP000683291">
    <property type="component" value="Chromosome 1"/>
</dbReference>
<dbReference type="KEGG" id="sual:KDD17_07475"/>
<gene>
    <name evidence="2" type="ORF">KDD17_07475</name>
</gene>
<accession>A0A975JG14</accession>
<feature type="chain" id="PRO_5037032043" description="SH3 domain-containing protein" evidence="1">
    <location>
        <begin position="24"/>
        <end position="246"/>
    </location>
</feature>
<evidence type="ECO:0000256" key="1">
    <source>
        <dbReference type="SAM" id="SignalP"/>
    </source>
</evidence>
<dbReference type="RefSeq" id="WP_212705966.1">
    <property type="nucleotide sequence ID" value="NZ_CP073581.1"/>
</dbReference>
<protein>
    <recommendedName>
        <fullName evidence="4">SH3 domain-containing protein</fullName>
    </recommendedName>
</protein>
<name>A0A975JG14_9RHOB</name>
<evidence type="ECO:0000313" key="3">
    <source>
        <dbReference type="Proteomes" id="UP000683291"/>
    </source>
</evidence>
<evidence type="ECO:0008006" key="4">
    <source>
        <dbReference type="Google" id="ProtNLM"/>
    </source>
</evidence>
<organism evidence="2 3">
    <name type="scientific">Sulfitobacter albidus</name>
    <dbReference type="NCBI Taxonomy" id="2829501"/>
    <lineage>
        <taxon>Bacteria</taxon>
        <taxon>Pseudomonadati</taxon>
        <taxon>Pseudomonadota</taxon>
        <taxon>Alphaproteobacteria</taxon>
        <taxon>Rhodobacterales</taxon>
        <taxon>Roseobacteraceae</taxon>
        <taxon>Sulfitobacter</taxon>
    </lineage>
</organism>
<proteinExistence type="predicted"/>
<dbReference type="EMBL" id="CP073581">
    <property type="protein sequence ID" value="QUJ77773.1"/>
    <property type="molecule type" value="Genomic_DNA"/>
</dbReference>
<feature type="signal peptide" evidence="1">
    <location>
        <begin position="1"/>
        <end position="23"/>
    </location>
</feature>
<keyword evidence="1" id="KW-0732">Signal</keyword>
<dbReference type="Gene3D" id="2.30.30.40">
    <property type="entry name" value="SH3 Domains"/>
    <property type="match status" value="1"/>
</dbReference>
<keyword evidence="3" id="KW-1185">Reference proteome</keyword>
<evidence type="ECO:0000313" key="2">
    <source>
        <dbReference type="EMBL" id="QUJ77773.1"/>
    </source>
</evidence>
<dbReference type="AlphaFoldDB" id="A0A975JG14"/>
<sequence length="246" mass="26430">MTLFSRLFCILAVSLATGTTAQAQSQQELIDAFAGEWYIFDPAMRAGAEACNLTLTGTPKESLYPVSSVNCAVQFSKIDNWKIVNGQILLMAGETQAAALGGNQFRVTGDLVGSPLALVIERAAGDGNSQKLAAALRRHKCYYAGFSQRCATPAELRAPEVPQDAGFTTIETLANLNTRAQPRRDAPALGTVATGTQIKVNQCLTASDGPWCRARVGDQTIWLAMTAIRQDEWPVVTYKQVATADE</sequence>